<dbReference type="RefSeq" id="WP_076398983.1">
    <property type="nucleotide sequence ID" value="NZ_FTOA01000002.1"/>
</dbReference>
<proteinExistence type="predicted"/>
<dbReference type="STRING" id="80876.SAMN05421779_10251"/>
<dbReference type="Proteomes" id="UP000185678">
    <property type="component" value="Unassembled WGS sequence"/>
</dbReference>
<name>A0A1N7JB92_9PROT</name>
<dbReference type="OrthoDB" id="8479800at2"/>
<sequence length="114" mass="12365">MPPKANPKKLNQLQAKTLTILQVLGSSDSSCQREPETGRPFITNFPDAHGHHFHVGPYVVSGADATGLRNEAVWVALQRKGLAESRHPFGIVLTEEGLSYDTGLKSVVLHGSDH</sequence>
<keyword evidence="2" id="KW-1185">Reference proteome</keyword>
<protein>
    <submittedName>
        <fullName evidence="1">Uncharacterized protein</fullName>
    </submittedName>
</protein>
<dbReference type="EMBL" id="FTOA01000002">
    <property type="protein sequence ID" value="SIS46537.1"/>
    <property type="molecule type" value="Genomic_DNA"/>
</dbReference>
<organism evidence="1 2">
    <name type="scientific">Insolitispirillum peregrinum</name>
    <dbReference type="NCBI Taxonomy" id="80876"/>
    <lineage>
        <taxon>Bacteria</taxon>
        <taxon>Pseudomonadati</taxon>
        <taxon>Pseudomonadota</taxon>
        <taxon>Alphaproteobacteria</taxon>
        <taxon>Rhodospirillales</taxon>
        <taxon>Novispirillaceae</taxon>
        <taxon>Insolitispirillum</taxon>
    </lineage>
</organism>
<accession>A0A1N7JB92</accession>
<evidence type="ECO:0000313" key="1">
    <source>
        <dbReference type="EMBL" id="SIS46537.1"/>
    </source>
</evidence>
<dbReference type="AlphaFoldDB" id="A0A1N7JB92"/>
<gene>
    <name evidence="1" type="ORF">SAMN05421779_10251</name>
</gene>
<evidence type="ECO:0000313" key="2">
    <source>
        <dbReference type="Proteomes" id="UP000185678"/>
    </source>
</evidence>
<reference evidence="1 2" key="1">
    <citation type="submission" date="2017-01" db="EMBL/GenBank/DDBJ databases">
        <authorList>
            <person name="Mah S.A."/>
            <person name="Swanson W.J."/>
            <person name="Moy G.W."/>
            <person name="Vacquier V.D."/>
        </authorList>
    </citation>
    <scope>NUCLEOTIDE SEQUENCE [LARGE SCALE GENOMIC DNA]</scope>
    <source>
        <strain evidence="1 2">DSM 11589</strain>
    </source>
</reference>